<comment type="caution">
    <text evidence="1">The sequence shown here is derived from an EMBL/GenBank/DDBJ whole genome shotgun (WGS) entry which is preliminary data.</text>
</comment>
<gene>
    <name evidence="1" type="ORF">ACFQZU_10405</name>
</gene>
<protein>
    <submittedName>
        <fullName evidence="1">DUF6653 family protein</fullName>
    </submittedName>
</protein>
<dbReference type="InterPro" id="IPR046595">
    <property type="entry name" value="DUF6653"/>
</dbReference>
<sequence>MPASSATSPSPSTVARLRRAVFARHSNPWSAWTRWAATPLVLVPVWTRDWRHAALVAGWMALNPVLFPEPADDSAWSTRAMLGEEQWITDGPHDAALAVQTAGSAAMVAALVAAYRRRPAAAAAATAATMGLTMLYWQQMTRYYDPARAEEAAET</sequence>
<dbReference type="Proteomes" id="UP001596956">
    <property type="component" value="Unassembled WGS sequence"/>
</dbReference>
<accession>A0ABW3BFT4</accession>
<reference evidence="2" key="1">
    <citation type="journal article" date="2019" name="Int. J. Syst. Evol. Microbiol.">
        <title>The Global Catalogue of Microorganisms (GCM) 10K type strain sequencing project: providing services to taxonomists for standard genome sequencing and annotation.</title>
        <authorList>
            <consortium name="The Broad Institute Genomics Platform"/>
            <consortium name="The Broad Institute Genome Sequencing Center for Infectious Disease"/>
            <person name="Wu L."/>
            <person name="Ma J."/>
        </authorList>
    </citation>
    <scope>NUCLEOTIDE SEQUENCE [LARGE SCALE GENOMIC DNA]</scope>
    <source>
        <strain evidence="2">CCUG 63369</strain>
    </source>
</reference>
<evidence type="ECO:0000313" key="1">
    <source>
        <dbReference type="EMBL" id="MFD0801726.1"/>
    </source>
</evidence>
<dbReference type="EMBL" id="JBHTHR010000282">
    <property type="protein sequence ID" value="MFD0801726.1"/>
    <property type="molecule type" value="Genomic_DNA"/>
</dbReference>
<organism evidence="1 2">
    <name type="scientific">Streptomonospora algeriensis</name>
    <dbReference type="NCBI Taxonomy" id="995084"/>
    <lineage>
        <taxon>Bacteria</taxon>
        <taxon>Bacillati</taxon>
        <taxon>Actinomycetota</taxon>
        <taxon>Actinomycetes</taxon>
        <taxon>Streptosporangiales</taxon>
        <taxon>Nocardiopsidaceae</taxon>
        <taxon>Streptomonospora</taxon>
    </lineage>
</organism>
<proteinExistence type="predicted"/>
<evidence type="ECO:0000313" key="2">
    <source>
        <dbReference type="Proteomes" id="UP001596956"/>
    </source>
</evidence>
<name>A0ABW3BFT4_9ACTN</name>
<keyword evidence="2" id="KW-1185">Reference proteome</keyword>
<dbReference type="Pfam" id="PF20358">
    <property type="entry name" value="DUF6653"/>
    <property type="match status" value="1"/>
</dbReference>